<dbReference type="CDD" id="cd21059">
    <property type="entry name" value="LciA-like"/>
    <property type="match status" value="1"/>
</dbReference>
<sequence length="100" mass="11386">MSKLTEEQIINDVYNLILNVKTKDNERQVLVDFKKDIENKKEFEKALTTLAERLRNIGIQNISKKTAMSSDVGEFYKKIASYGQLKTNLGRGLAVSGLMF</sequence>
<dbReference type="EMBL" id="CP014699">
    <property type="protein sequence ID" value="AND78903.1"/>
    <property type="molecule type" value="Genomic_DNA"/>
</dbReference>
<reference evidence="2" key="2">
    <citation type="submission" date="2016-03" db="EMBL/GenBank/DDBJ databases">
        <title>Streptococcus antelopensis sp. nov., isolated from the feces of the Tibetan antelope (Pantholops hodgsonii) in Hoh Xil National Nature Reserve, Qinghai, China.</title>
        <authorList>
            <person name="Bai X."/>
        </authorList>
    </citation>
    <scope>NUCLEOTIDE SEQUENCE [LARGE SCALE GENOMIC DNA]</scope>
    <source>
        <strain evidence="2">TA 26</strain>
    </source>
</reference>
<proteinExistence type="predicted"/>
<organism evidence="1 2">
    <name type="scientific">Streptococcus pantholopis</name>
    <dbReference type="NCBI Taxonomy" id="1811193"/>
    <lineage>
        <taxon>Bacteria</taxon>
        <taxon>Bacillati</taxon>
        <taxon>Bacillota</taxon>
        <taxon>Bacilli</taxon>
        <taxon>Lactobacillales</taxon>
        <taxon>Streptococcaceae</taxon>
        <taxon>Streptococcus</taxon>
    </lineage>
</organism>
<reference evidence="1 2" key="1">
    <citation type="journal article" date="2016" name="Int. J. Syst. Evol. Microbiol.">
        <title>Streptococcuspantholopis sp. nov., isolated from faeces of the Tibetan antelope (Pantholops hodgsonii).</title>
        <authorList>
            <person name="Bai X."/>
            <person name="Xiong Y."/>
            <person name="Lu S."/>
            <person name="Jin D."/>
            <person name="Lai X."/>
            <person name="Yang J."/>
            <person name="Niu L."/>
            <person name="Hu S."/>
            <person name="Meng X."/>
            <person name="Pu J."/>
            <person name="Ye C."/>
            <person name="Xu J."/>
        </authorList>
    </citation>
    <scope>NUCLEOTIDE SEQUENCE [LARGE SCALE GENOMIC DNA]</scope>
    <source>
        <strain evidence="1 2">TA 26</strain>
    </source>
</reference>
<dbReference type="Proteomes" id="UP000077317">
    <property type="component" value="Chromosome"/>
</dbReference>
<accession>A0A172Q5Z7</accession>
<dbReference type="RefSeq" id="WP_067060568.1">
    <property type="nucleotide sequence ID" value="NZ_CP014699.1"/>
</dbReference>
<dbReference type="GO" id="GO:0030153">
    <property type="term" value="P:bacteriocin immunity"/>
    <property type="evidence" value="ECO:0007669"/>
    <property type="project" value="InterPro"/>
</dbReference>
<dbReference type="InterPro" id="IPR015046">
    <property type="entry name" value="LciA_Immunity-like"/>
</dbReference>
<dbReference type="KEGG" id="spat:A0O21_02120"/>
<evidence type="ECO:0000313" key="1">
    <source>
        <dbReference type="EMBL" id="AND78903.1"/>
    </source>
</evidence>
<gene>
    <name evidence="1" type="ORF">A0O21_02120</name>
</gene>
<dbReference type="Pfam" id="PF08951">
    <property type="entry name" value="EntA_Immun"/>
    <property type="match status" value="1"/>
</dbReference>
<name>A0A172Q5Z7_9STRE</name>
<evidence type="ECO:0000313" key="2">
    <source>
        <dbReference type="Proteomes" id="UP000077317"/>
    </source>
</evidence>
<dbReference type="AlphaFoldDB" id="A0A172Q5Z7"/>
<dbReference type="OrthoDB" id="1931729at2"/>
<protein>
    <submittedName>
        <fullName evidence="1">Enterocin immunity protein</fullName>
    </submittedName>
</protein>
<dbReference type="STRING" id="1811193.A0O21_02120"/>
<keyword evidence="2" id="KW-1185">Reference proteome</keyword>